<protein>
    <submittedName>
        <fullName evidence="1">Uncharacterized protein</fullName>
    </submittedName>
</protein>
<dbReference type="EMBL" id="CAKJTJ010000011">
    <property type="protein sequence ID" value="CAG9621507.1"/>
    <property type="molecule type" value="Genomic_DNA"/>
</dbReference>
<organism evidence="1 2">
    <name type="scientific">Sutcliffiella rhizosphaerae</name>
    <dbReference type="NCBI Taxonomy" id="2880967"/>
    <lineage>
        <taxon>Bacteria</taxon>
        <taxon>Bacillati</taxon>
        <taxon>Bacillota</taxon>
        <taxon>Bacilli</taxon>
        <taxon>Bacillales</taxon>
        <taxon>Bacillaceae</taxon>
        <taxon>Sutcliffiella</taxon>
    </lineage>
</organism>
<sequence length="73" mass="8692">MTKGKILIIKFILLFVMVACKTEEISNENFVHWTEKTDNQLQRLDEARIKYEIRDMEIWINEKDLDKAVVCCS</sequence>
<proteinExistence type="predicted"/>
<evidence type="ECO:0000313" key="1">
    <source>
        <dbReference type="EMBL" id="CAG9621507.1"/>
    </source>
</evidence>
<dbReference type="Proteomes" id="UP000789833">
    <property type="component" value="Unassembled WGS sequence"/>
</dbReference>
<name>A0ABM8YNJ4_9BACI</name>
<evidence type="ECO:0000313" key="2">
    <source>
        <dbReference type="Proteomes" id="UP000789833"/>
    </source>
</evidence>
<gene>
    <name evidence="1" type="ORF">BACCIP111883_02280</name>
</gene>
<keyword evidence="2" id="KW-1185">Reference proteome</keyword>
<accession>A0ABM8YNJ4</accession>
<reference evidence="1 2" key="1">
    <citation type="submission" date="2021-10" db="EMBL/GenBank/DDBJ databases">
        <authorList>
            <person name="Criscuolo A."/>
        </authorList>
    </citation>
    <scope>NUCLEOTIDE SEQUENCE [LARGE SCALE GENOMIC DNA]</scope>
    <source>
        <strain evidence="2">CIP 111883</strain>
    </source>
</reference>
<comment type="caution">
    <text evidence="1">The sequence shown here is derived from an EMBL/GenBank/DDBJ whole genome shotgun (WGS) entry which is preliminary data.</text>
</comment>